<protein>
    <submittedName>
        <fullName evidence="1">Uncharacterized protein</fullName>
    </submittedName>
</protein>
<dbReference type="AlphaFoldDB" id="E9GWG4"/>
<sequence>MDTQTVALEFEGLTPSEILLNGIRFIPRPYRPGPQDAQKSVSDFITQARGNPSSTTQTTFLTAKQ</sequence>
<organism evidence="1 2">
    <name type="scientific">Daphnia pulex</name>
    <name type="common">Water flea</name>
    <dbReference type="NCBI Taxonomy" id="6669"/>
    <lineage>
        <taxon>Eukaryota</taxon>
        <taxon>Metazoa</taxon>
        <taxon>Ecdysozoa</taxon>
        <taxon>Arthropoda</taxon>
        <taxon>Crustacea</taxon>
        <taxon>Branchiopoda</taxon>
        <taxon>Diplostraca</taxon>
        <taxon>Cladocera</taxon>
        <taxon>Anomopoda</taxon>
        <taxon>Daphniidae</taxon>
        <taxon>Daphnia</taxon>
    </lineage>
</organism>
<dbReference type="KEGG" id="dpx:DAPPUDRAFT_249340"/>
<accession>E9GWG4</accession>
<evidence type="ECO:0000313" key="2">
    <source>
        <dbReference type="Proteomes" id="UP000000305"/>
    </source>
</evidence>
<reference evidence="1 2" key="1">
    <citation type="journal article" date="2011" name="Science">
        <title>The ecoresponsive genome of Daphnia pulex.</title>
        <authorList>
            <person name="Colbourne J.K."/>
            <person name="Pfrender M.E."/>
            <person name="Gilbert D."/>
            <person name="Thomas W.K."/>
            <person name="Tucker A."/>
            <person name="Oakley T.H."/>
            <person name="Tokishita S."/>
            <person name="Aerts A."/>
            <person name="Arnold G.J."/>
            <person name="Basu M.K."/>
            <person name="Bauer D.J."/>
            <person name="Caceres C.E."/>
            <person name="Carmel L."/>
            <person name="Casola C."/>
            <person name="Choi J.H."/>
            <person name="Detter J.C."/>
            <person name="Dong Q."/>
            <person name="Dusheyko S."/>
            <person name="Eads B.D."/>
            <person name="Frohlich T."/>
            <person name="Geiler-Samerotte K.A."/>
            <person name="Gerlach D."/>
            <person name="Hatcher P."/>
            <person name="Jogdeo S."/>
            <person name="Krijgsveld J."/>
            <person name="Kriventseva E.V."/>
            <person name="Kultz D."/>
            <person name="Laforsch C."/>
            <person name="Lindquist E."/>
            <person name="Lopez J."/>
            <person name="Manak J.R."/>
            <person name="Muller J."/>
            <person name="Pangilinan J."/>
            <person name="Patwardhan R.P."/>
            <person name="Pitluck S."/>
            <person name="Pritham E.J."/>
            <person name="Rechtsteiner A."/>
            <person name="Rho M."/>
            <person name="Rogozin I.B."/>
            <person name="Sakarya O."/>
            <person name="Salamov A."/>
            <person name="Schaack S."/>
            <person name="Shapiro H."/>
            <person name="Shiga Y."/>
            <person name="Skalitzky C."/>
            <person name="Smith Z."/>
            <person name="Souvorov A."/>
            <person name="Sung W."/>
            <person name="Tang Z."/>
            <person name="Tsuchiya D."/>
            <person name="Tu H."/>
            <person name="Vos H."/>
            <person name="Wang M."/>
            <person name="Wolf Y.I."/>
            <person name="Yamagata H."/>
            <person name="Yamada T."/>
            <person name="Ye Y."/>
            <person name="Shaw J.R."/>
            <person name="Andrews J."/>
            <person name="Crease T.J."/>
            <person name="Tang H."/>
            <person name="Lucas S.M."/>
            <person name="Robertson H.M."/>
            <person name="Bork P."/>
            <person name="Koonin E.V."/>
            <person name="Zdobnov E.M."/>
            <person name="Grigoriev I.V."/>
            <person name="Lynch M."/>
            <person name="Boore J.L."/>
        </authorList>
    </citation>
    <scope>NUCLEOTIDE SEQUENCE [LARGE SCALE GENOMIC DNA]</scope>
</reference>
<keyword evidence="2" id="KW-1185">Reference proteome</keyword>
<evidence type="ECO:0000313" key="1">
    <source>
        <dbReference type="EMBL" id="EFX76097.1"/>
    </source>
</evidence>
<dbReference type="EMBL" id="GL732570">
    <property type="protein sequence ID" value="EFX76097.1"/>
    <property type="molecule type" value="Genomic_DNA"/>
</dbReference>
<proteinExistence type="predicted"/>
<name>E9GWG4_DAPPU</name>
<dbReference type="Proteomes" id="UP000000305">
    <property type="component" value="Unassembled WGS sequence"/>
</dbReference>
<dbReference type="InParanoid" id="E9GWG4"/>
<dbReference type="HOGENOM" id="CLU_2851948_0_0_1"/>
<gene>
    <name evidence="1" type="ORF">DAPPUDRAFT_249340</name>
</gene>